<proteinExistence type="predicted"/>
<protein>
    <recommendedName>
        <fullName evidence="4">DUF4142 domain-containing protein</fullName>
    </recommendedName>
</protein>
<feature type="chain" id="PRO_5017083412" description="DUF4142 domain-containing protein" evidence="1">
    <location>
        <begin position="24"/>
        <end position="164"/>
    </location>
</feature>
<dbReference type="PROSITE" id="PS51257">
    <property type="entry name" value="PROKAR_LIPOPROTEIN"/>
    <property type="match status" value="1"/>
</dbReference>
<accession>A0A366KNA8</accession>
<dbReference type="Proteomes" id="UP000252081">
    <property type="component" value="Unassembled WGS sequence"/>
</dbReference>
<keyword evidence="1" id="KW-0732">Signal</keyword>
<feature type="signal peptide" evidence="1">
    <location>
        <begin position="1"/>
        <end position="23"/>
    </location>
</feature>
<dbReference type="AlphaFoldDB" id="A0A366KNA8"/>
<evidence type="ECO:0008006" key="4">
    <source>
        <dbReference type="Google" id="ProtNLM"/>
    </source>
</evidence>
<evidence type="ECO:0000313" key="3">
    <source>
        <dbReference type="Proteomes" id="UP000252081"/>
    </source>
</evidence>
<name>A0A366KNA8_9SPHI</name>
<dbReference type="EMBL" id="QNQU01000025">
    <property type="protein sequence ID" value="RBQ03167.1"/>
    <property type="molecule type" value="Genomic_DNA"/>
</dbReference>
<evidence type="ECO:0000313" key="2">
    <source>
        <dbReference type="EMBL" id="RBQ03167.1"/>
    </source>
</evidence>
<dbReference type="RefSeq" id="WP_113951282.1">
    <property type="nucleotide sequence ID" value="NZ_QNQU01000025.1"/>
</dbReference>
<reference evidence="2 3" key="1">
    <citation type="submission" date="2018-07" db="EMBL/GenBank/DDBJ databases">
        <title>A draft genome of a endophytic bacteria, a new species of Pedobacter.</title>
        <authorList>
            <person name="Zhang Z.D."/>
            <person name="Chen Z.J."/>
        </authorList>
    </citation>
    <scope>NUCLEOTIDE SEQUENCE [LARGE SCALE GENOMIC DNA]</scope>
    <source>
        <strain evidence="2 3">RS10</strain>
    </source>
</reference>
<comment type="caution">
    <text evidence="2">The sequence shown here is derived from an EMBL/GenBank/DDBJ whole genome shotgun (WGS) entry which is preliminary data.</text>
</comment>
<sequence>MKSLKLVLLALALMMMFSCNSSTDDYAYNEKVTSVFLREMKQIDETDSVFRDTTKVYSKEFSDSVSLGHKAENLINNSKMDLADLADLKPGKAALKFNEGITAYLTSINDYGKTAQEMLQAKNISDKKKLHNELMIKYEKLNSYPDRLLEIQKTFLSDAGLQPK</sequence>
<evidence type="ECO:0000256" key="1">
    <source>
        <dbReference type="SAM" id="SignalP"/>
    </source>
</evidence>
<gene>
    <name evidence="2" type="ORF">DRW42_23355</name>
</gene>
<keyword evidence="3" id="KW-1185">Reference proteome</keyword>
<dbReference type="OrthoDB" id="1256816at2"/>
<organism evidence="2 3">
    <name type="scientific">Pedobacter miscanthi</name>
    <dbReference type="NCBI Taxonomy" id="2259170"/>
    <lineage>
        <taxon>Bacteria</taxon>
        <taxon>Pseudomonadati</taxon>
        <taxon>Bacteroidota</taxon>
        <taxon>Sphingobacteriia</taxon>
        <taxon>Sphingobacteriales</taxon>
        <taxon>Sphingobacteriaceae</taxon>
        <taxon>Pedobacter</taxon>
    </lineage>
</organism>